<dbReference type="InterPro" id="IPR037055">
    <property type="entry name" value="MHC_I-like_Ag-recog_sf"/>
</dbReference>
<dbReference type="PROSITE" id="PS00290">
    <property type="entry name" value="IG_MHC"/>
    <property type="match status" value="1"/>
</dbReference>
<dbReference type="FunFam" id="2.60.40.10:FF:000204">
    <property type="entry name" value="Major histocompatibility complex, class I-related protein"/>
    <property type="match status" value="1"/>
</dbReference>
<reference evidence="11" key="1">
    <citation type="submission" date="2022-03" db="EMBL/GenBank/DDBJ databases">
        <authorList>
            <person name="Alioto T."/>
            <person name="Alioto T."/>
            <person name="Gomez Garrido J."/>
        </authorList>
    </citation>
    <scope>NUCLEOTIDE SEQUENCE</scope>
</reference>
<dbReference type="InterPro" id="IPR001039">
    <property type="entry name" value="MHC_I_a_a1/a2"/>
</dbReference>
<accession>A0AAD1T3Q3</accession>
<dbReference type="SUPFAM" id="SSF54452">
    <property type="entry name" value="MHC antigen-recognition domain"/>
    <property type="match status" value="1"/>
</dbReference>
<dbReference type="InterPro" id="IPR036179">
    <property type="entry name" value="Ig-like_dom_sf"/>
</dbReference>
<keyword evidence="2 9" id="KW-0812">Transmembrane</keyword>
<dbReference type="InterPro" id="IPR050208">
    <property type="entry name" value="MHC_class-I_related"/>
</dbReference>
<organism evidence="11 12">
    <name type="scientific">Pelobates cultripes</name>
    <name type="common">Western spadefoot toad</name>
    <dbReference type="NCBI Taxonomy" id="61616"/>
    <lineage>
        <taxon>Eukaryota</taxon>
        <taxon>Metazoa</taxon>
        <taxon>Chordata</taxon>
        <taxon>Craniata</taxon>
        <taxon>Vertebrata</taxon>
        <taxon>Euteleostomi</taxon>
        <taxon>Amphibia</taxon>
        <taxon>Batrachia</taxon>
        <taxon>Anura</taxon>
        <taxon>Pelobatoidea</taxon>
        <taxon>Pelobatidae</taxon>
        <taxon>Pelobates</taxon>
    </lineage>
</organism>
<dbReference type="InterPro" id="IPR013783">
    <property type="entry name" value="Ig-like_fold"/>
</dbReference>
<evidence type="ECO:0000256" key="2">
    <source>
        <dbReference type="ARBA" id="ARBA00022692"/>
    </source>
</evidence>
<dbReference type="Proteomes" id="UP001295444">
    <property type="component" value="Chromosome 09"/>
</dbReference>
<keyword evidence="12" id="KW-1185">Reference proteome</keyword>
<dbReference type="PANTHER" id="PTHR16675">
    <property type="entry name" value="MHC CLASS I-RELATED"/>
    <property type="match status" value="1"/>
</dbReference>
<evidence type="ECO:0000256" key="4">
    <source>
        <dbReference type="ARBA" id="ARBA00022989"/>
    </source>
</evidence>
<dbReference type="Gene3D" id="3.30.500.10">
    <property type="entry name" value="MHC class I-like antigen recognition-like"/>
    <property type="match status" value="1"/>
</dbReference>
<dbReference type="PRINTS" id="PR01638">
    <property type="entry name" value="MHCCLASSI"/>
</dbReference>
<dbReference type="GO" id="GO:0006955">
    <property type="term" value="P:immune response"/>
    <property type="evidence" value="ECO:0007669"/>
    <property type="project" value="TreeGrafter"/>
</dbReference>
<keyword evidence="5 9" id="KW-0472">Membrane</keyword>
<feature type="transmembrane region" description="Helical" evidence="9">
    <location>
        <begin position="359"/>
        <end position="377"/>
    </location>
</feature>
<evidence type="ECO:0000256" key="3">
    <source>
        <dbReference type="ARBA" id="ARBA00022729"/>
    </source>
</evidence>
<dbReference type="AlphaFoldDB" id="A0AAD1T3Q3"/>
<keyword evidence="6" id="KW-1015">Disulfide bond</keyword>
<dbReference type="InterPro" id="IPR011161">
    <property type="entry name" value="MHC_I-like_Ag-recog"/>
</dbReference>
<evidence type="ECO:0000256" key="1">
    <source>
        <dbReference type="ARBA" id="ARBA00004167"/>
    </source>
</evidence>
<evidence type="ECO:0000313" key="12">
    <source>
        <dbReference type="Proteomes" id="UP001295444"/>
    </source>
</evidence>
<keyword evidence="3" id="KW-0732">Signal</keyword>
<comment type="similarity">
    <text evidence="8">Belongs to the MHC class I family.</text>
</comment>
<evidence type="ECO:0000256" key="9">
    <source>
        <dbReference type="SAM" id="Phobius"/>
    </source>
</evidence>
<keyword evidence="4 9" id="KW-1133">Transmembrane helix</keyword>
<evidence type="ECO:0000313" key="11">
    <source>
        <dbReference type="EMBL" id="CAH2314638.1"/>
    </source>
</evidence>
<dbReference type="GO" id="GO:0009897">
    <property type="term" value="C:external side of plasma membrane"/>
    <property type="evidence" value="ECO:0007669"/>
    <property type="project" value="TreeGrafter"/>
</dbReference>
<evidence type="ECO:0000256" key="6">
    <source>
        <dbReference type="ARBA" id="ARBA00023157"/>
    </source>
</evidence>
<name>A0AAD1T3Q3_PELCU</name>
<dbReference type="FunFam" id="3.30.500.10:FF:000001">
    <property type="entry name" value="H-2 class I histocompatibility antigen, alpha chain"/>
    <property type="match status" value="1"/>
</dbReference>
<evidence type="ECO:0000259" key="10">
    <source>
        <dbReference type="PROSITE" id="PS50835"/>
    </source>
</evidence>
<dbReference type="Pfam" id="PF07654">
    <property type="entry name" value="C1-set"/>
    <property type="match status" value="1"/>
</dbReference>
<dbReference type="SUPFAM" id="SSF48726">
    <property type="entry name" value="Immunoglobulin"/>
    <property type="match status" value="1"/>
</dbReference>
<dbReference type="Pfam" id="PF00129">
    <property type="entry name" value="MHC_I"/>
    <property type="match status" value="1"/>
</dbReference>
<dbReference type="InterPro" id="IPR003597">
    <property type="entry name" value="Ig_C1-set"/>
</dbReference>
<dbReference type="EMBL" id="OW240920">
    <property type="protein sequence ID" value="CAH2314638.1"/>
    <property type="molecule type" value="Genomic_DNA"/>
</dbReference>
<dbReference type="GO" id="GO:0005615">
    <property type="term" value="C:extracellular space"/>
    <property type="evidence" value="ECO:0007669"/>
    <property type="project" value="TreeGrafter"/>
</dbReference>
<evidence type="ECO:0000256" key="7">
    <source>
        <dbReference type="ARBA" id="ARBA00023180"/>
    </source>
</evidence>
<dbReference type="PROSITE" id="PS50835">
    <property type="entry name" value="IG_LIKE"/>
    <property type="match status" value="1"/>
</dbReference>
<dbReference type="SMART" id="SM00407">
    <property type="entry name" value="IGc1"/>
    <property type="match status" value="1"/>
</dbReference>
<evidence type="ECO:0000256" key="5">
    <source>
        <dbReference type="ARBA" id="ARBA00023136"/>
    </source>
</evidence>
<evidence type="ECO:0000256" key="8">
    <source>
        <dbReference type="RuleBase" id="RU004439"/>
    </source>
</evidence>
<proteinExistence type="inferred from homology"/>
<sequence length="412" mass="47458">MIVIGFPHTAVSFPEFCVRIKKRNCVCQLMDSVKLHPICFQFRSVSVRTKSSCLLCGLTHEKMFSVLFLVILQVHIIYSGHSLRYYHTAVSAPGHGLPQYSSVGYVDGIQIKTYNSDTGRTVPVAPWMKRLESDYWEGETQNGNNAVAVYKTNVRIAMYRYNQTGGFHSFQEMYGCELRDDGSTSGYWQYGYDGKDFLALDTERGVYIPLTDRAQRSTQRWNDPRELAGERAQYYLQTECIKWLREYIELGKEELDRRVPPEVKVSSQQSDGVSKLHCQVYGFYPRDVDVIWKRNGIEIPFDETKQVLPNTDGTYQITVTVEVLPDEREKYSCHVDHSSLNETLIVTWDNKEYITRHSYLIFAAVSLVFLFGHVVGMKMKCSGFRFKQRGLFLPTAMPPAESDLNWCHQLLS</sequence>
<keyword evidence="7" id="KW-0325">Glycoprotein</keyword>
<dbReference type="InterPro" id="IPR007110">
    <property type="entry name" value="Ig-like_dom"/>
</dbReference>
<dbReference type="PANTHER" id="PTHR16675:SF286">
    <property type="entry name" value="MHC CLASS I ANTIGEN"/>
    <property type="match status" value="1"/>
</dbReference>
<comment type="subcellular location">
    <subcellularLocation>
        <location evidence="1">Membrane</location>
        <topology evidence="1">Single-pass membrane protein</topology>
    </subcellularLocation>
</comment>
<dbReference type="Gene3D" id="2.60.40.10">
    <property type="entry name" value="Immunoglobulins"/>
    <property type="match status" value="1"/>
</dbReference>
<gene>
    <name evidence="11" type="ORF">PECUL_23A005538</name>
</gene>
<dbReference type="InterPro" id="IPR011162">
    <property type="entry name" value="MHC_I/II-like_Ag-recog"/>
</dbReference>
<feature type="domain" description="Ig-like" evidence="10">
    <location>
        <begin position="261"/>
        <end position="347"/>
    </location>
</feature>
<protein>
    <submittedName>
        <fullName evidence="11">MHC class Ia alpha antigen</fullName>
    </submittedName>
</protein>
<dbReference type="InterPro" id="IPR003006">
    <property type="entry name" value="Ig/MHC_CS"/>
</dbReference>